<sequence>MYAFQLFSIINDEQQYYDEAEIYLIIPIMLVIAPIVYLIRIKIFEKFVYGIDIKKIEEELEKYDADDVEIDNKNK</sequence>
<name>A0A9W6EUP5_9FLAO</name>
<dbReference type="EMBL" id="BRVP01000005">
    <property type="protein sequence ID" value="GLB51981.1"/>
    <property type="molecule type" value="Genomic_DNA"/>
</dbReference>
<feature type="transmembrane region" description="Helical" evidence="1">
    <location>
        <begin position="20"/>
        <end position="39"/>
    </location>
</feature>
<dbReference type="Proteomes" id="UP001143545">
    <property type="component" value="Unassembled WGS sequence"/>
</dbReference>
<proteinExistence type="predicted"/>
<reference evidence="2" key="1">
    <citation type="submission" date="2022-07" db="EMBL/GenBank/DDBJ databases">
        <title>Taxonomy of Novel Oxalotrophic and Methylotrophic Bacteria.</title>
        <authorList>
            <person name="Sahin N."/>
            <person name="Tani A."/>
        </authorList>
    </citation>
    <scope>NUCLEOTIDE SEQUENCE</scope>
    <source>
        <strain evidence="2">AM327</strain>
    </source>
</reference>
<evidence type="ECO:0000313" key="3">
    <source>
        <dbReference type="Proteomes" id="UP001143545"/>
    </source>
</evidence>
<dbReference type="AlphaFoldDB" id="A0A9W6EUP5"/>
<comment type="caution">
    <text evidence="2">The sequence shown here is derived from an EMBL/GenBank/DDBJ whole genome shotgun (WGS) entry which is preliminary data.</text>
</comment>
<gene>
    <name evidence="2" type="ORF">NBRC110019_10200</name>
</gene>
<keyword evidence="1" id="KW-0812">Transmembrane</keyword>
<evidence type="ECO:0000313" key="2">
    <source>
        <dbReference type="EMBL" id="GLB51981.1"/>
    </source>
</evidence>
<accession>A0A9W6EUP5</accession>
<protein>
    <submittedName>
        <fullName evidence="2">Uncharacterized protein</fullName>
    </submittedName>
</protein>
<keyword evidence="1" id="KW-0472">Membrane</keyword>
<evidence type="ECO:0000256" key="1">
    <source>
        <dbReference type="SAM" id="Phobius"/>
    </source>
</evidence>
<organism evidence="2 3">
    <name type="scientific">Neptunitalea chrysea</name>
    <dbReference type="NCBI Taxonomy" id="1647581"/>
    <lineage>
        <taxon>Bacteria</taxon>
        <taxon>Pseudomonadati</taxon>
        <taxon>Bacteroidota</taxon>
        <taxon>Flavobacteriia</taxon>
        <taxon>Flavobacteriales</taxon>
        <taxon>Flavobacteriaceae</taxon>
        <taxon>Neptunitalea</taxon>
    </lineage>
</organism>
<keyword evidence="1" id="KW-1133">Transmembrane helix</keyword>
<keyword evidence="3" id="KW-1185">Reference proteome</keyword>